<proteinExistence type="inferred from homology"/>
<dbReference type="InterPro" id="IPR008995">
    <property type="entry name" value="Mo/tungstate-bd_C_term_dom"/>
</dbReference>
<dbReference type="Pfam" id="PF00005">
    <property type="entry name" value="ABC_tran"/>
    <property type="match status" value="1"/>
</dbReference>
<dbReference type="GO" id="GO:0016887">
    <property type="term" value="F:ATP hydrolysis activity"/>
    <property type="evidence" value="ECO:0007669"/>
    <property type="project" value="InterPro"/>
</dbReference>
<dbReference type="FunFam" id="3.40.50.300:FF:000042">
    <property type="entry name" value="Maltose/maltodextrin ABC transporter, ATP-binding protein"/>
    <property type="match status" value="1"/>
</dbReference>
<feature type="domain" description="ABC transporter" evidence="5">
    <location>
        <begin position="6"/>
        <end position="253"/>
    </location>
</feature>
<evidence type="ECO:0000256" key="2">
    <source>
        <dbReference type="ARBA" id="ARBA00022448"/>
    </source>
</evidence>
<dbReference type="GO" id="GO:0055052">
    <property type="term" value="C:ATP-binding cassette (ABC) transporter complex, substrate-binding subunit-containing"/>
    <property type="evidence" value="ECO:0007669"/>
    <property type="project" value="TreeGrafter"/>
</dbReference>
<reference evidence="6 7" key="1">
    <citation type="submission" date="2019-01" db="EMBL/GenBank/DDBJ databases">
        <title>Sinorhodobacter populi sp. nov. isolated from the symptomatic bark tissue of Populus euramericana canker.</title>
        <authorList>
            <person name="Xu G."/>
        </authorList>
    </citation>
    <scope>NUCLEOTIDE SEQUENCE [LARGE SCALE GENOMIC DNA]</scope>
    <source>
        <strain evidence="6 7">2D-5</strain>
    </source>
</reference>
<evidence type="ECO:0000256" key="3">
    <source>
        <dbReference type="ARBA" id="ARBA00022741"/>
    </source>
</evidence>
<comment type="caution">
    <text evidence="6">The sequence shown here is derived from an EMBL/GenBank/DDBJ whole genome shotgun (WGS) entry which is preliminary data.</text>
</comment>
<dbReference type="RefSeq" id="WP_128269754.1">
    <property type="nucleotide sequence ID" value="NZ_SAUW01000009.1"/>
</dbReference>
<evidence type="ECO:0000256" key="4">
    <source>
        <dbReference type="ARBA" id="ARBA00022840"/>
    </source>
</evidence>
<dbReference type="Gene3D" id="3.40.50.300">
    <property type="entry name" value="P-loop containing nucleotide triphosphate hydrolases"/>
    <property type="match status" value="1"/>
</dbReference>
<dbReference type="CDD" id="cd03301">
    <property type="entry name" value="ABC_MalK_N"/>
    <property type="match status" value="1"/>
</dbReference>
<dbReference type="PANTHER" id="PTHR43875">
    <property type="entry name" value="MALTODEXTRIN IMPORT ATP-BINDING PROTEIN MSMX"/>
    <property type="match status" value="1"/>
</dbReference>
<dbReference type="SMART" id="SM00382">
    <property type="entry name" value="AAA"/>
    <property type="match status" value="1"/>
</dbReference>
<dbReference type="GO" id="GO:0140359">
    <property type="term" value="F:ABC-type transporter activity"/>
    <property type="evidence" value="ECO:0007669"/>
    <property type="project" value="InterPro"/>
</dbReference>
<keyword evidence="4 6" id="KW-0067">ATP-binding</keyword>
<protein>
    <submittedName>
        <fullName evidence="6">ABC transporter ATP-binding protein</fullName>
    </submittedName>
</protein>
<dbReference type="InterPro" id="IPR027417">
    <property type="entry name" value="P-loop_NTPase"/>
</dbReference>
<evidence type="ECO:0000259" key="5">
    <source>
        <dbReference type="PROSITE" id="PS50893"/>
    </source>
</evidence>
<dbReference type="PANTHER" id="PTHR43875:SF1">
    <property type="entry name" value="OSMOPROTECTIVE COMPOUNDS UPTAKE ATP-BINDING PROTEIN GGTA"/>
    <property type="match status" value="1"/>
</dbReference>
<dbReference type="Proteomes" id="UP000285710">
    <property type="component" value="Unassembled WGS sequence"/>
</dbReference>
<sequence length="381" mass="41183">MTPQSVELLGIGKGFGGNDVLKGIDLSIRAGEFLSLVGMSGCGKSTLLRIIAGLEAPDRGTVSIGGQDVTDADPSDRNLAMVFQSYALYPHMSVRQNIATPLRMRRLSLAGRLPLIGRMMADRAVLRDIDAAVEQAAETLQIAHLLDRKPSQLSGGQRQRVALARALVRSPAAFLMDEPLSNLDAKLRAHMREELAGLHRRLGATFIYVTHDQVEAMTMSDRIALMSEGRIEQLGTPDELYRRPATLMVARFIGTPSINLLPVEIGGQGQVMAFGRDLGLLATGRDAGPATLGLRAEDLRPAAEGFAVRVLRSETHGADRFVNCHLLADDSVRITLRQSADEALDADADGVLRLGFARDRAHLFGADGLRRSLSPRERVAA</sequence>
<name>A0A443IVG3_9RHOB</name>
<dbReference type="Gene3D" id="2.40.50.100">
    <property type="match status" value="1"/>
</dbReference>
<dbReference type="PROSITE" id="PS00211">
    <property type="entry name" value="ABC_TRANSPORTER_1"/>
    <property type="match status" value="1"/>
</dbReference>
<organism evidence="6 7">
    <name type="scientific">Paenirhodobacter populi</name>
    <dbReference type="NCBI Taxonomy" id="2306993"/>
    <lineage>
        <taxon>Bacteria</taxon>
        <taxon>Pseudomonadati</taxon>
        <taxon>Pseudomonadota</taxon>
        <taxon>Alphaproteobacteria</taxon>
        <taxon>Rhodobacterales</taxon>
        <taxon>Rhodobacter group</taxon>
        <taxon>Paenirhodobacter</taxon>
    </lineage>
</organism>
<gene>
    <name evidence="6" type="ORF">D2T33_10610</name>
</gene>
<dbReference type="SUPFAM" id="SSF52540">
    <property type="entry name" value="P-loop containing nucleoside triphosphate hydrolases"/>
    <property type="match status" value="1"/>
</dbReference>
<dbReference type="AlphaFoldDB" id="A0A443IVG3"/>
<dbReference type="SUPFAM" id="SSF50331">
    <property type="entry name" value="MOP-like"/>
    <property type="match status" value="1"/>
</dbReference>
<keyword evidence="7" id="KW-1185">Reference proteome</keyword>
<keyword evidence="2" id="KW-0813">Transport</keyword>
<dbReference type="PROSITE" id="PS50893">
    <property type="entry name" value="ABC_TRANSPORTER_2"/>
    <property type="match status" value="1"/>
</dbReference>
<dbReference type="InterPro" id="IPR003439">
    <property type="entry name" value="ABC_transporter-like_ATP-bd"/>
</dbReference>
<dbReference type="GO" id="GO:0005524">
    <property type="term" value="F:ATP binding"/>
    <property type="evidence" value="ECO:0007669"/>
    <property type="project" value="UniProtKB-KW"/>
</dbReference>
<dbReference type="GO" id="GO:0008643">
    <property type="term" value="P:carbohydrate transport"/>
    <property type="evidence" value="ECO:0007669"/>
    <property type="project" value="InterPro"/>
</dbReference>
<evidence type="ECO:0000313" key="6">
    <source>
        <dbReference type="EMBL" id="RWR12127.1"/>
    </source>
</evidence>
<keyword evidence="3" id="KW-0547">Nucleotide-binding</keyword>
<dbReference type="EMBL" id="SAUW01000009">
    <property type="protein sequence ID" value="RWR12127.1"/>
    <property type="molecule type" value="Genomic_DNA"/>
</dbReference>
<dbReference type="InterPro" id="IPR047641">
    <property type="entry name" value="ABC_transpr_MalK/UgpC-like"/>
</dbReference>
<comment type="similarity">
    <text evidence="1">Belongs to the ABC transporter superfamily.</text>
</comment>
<dbReference type="InterPro" id="IPR015855">
    <property type="entry name" value="ABC_transpr_MalK-like"/>
</dbReference>
<dbReference type="InterPro" id="IPR017871">
    <property type="entry name" value="ABC_transporter-like_CS"/>
</dbReference>
<reference evidence="6 7" key="2">
    <citation type="submission" date="2019-01" db="EMBL/GenBank/DDBJ databases">
        <authorList>
            <person name="Li Y."/>
        </authorList>
    </citation>
    <scope>NUCLEOTIDE SEQUENCE [LARGE SCALE GENOMIC DNA]</scope>
    <source>
        <strain evidence="6 7">2D-5</strain>
    </source>
</reference>
<accession>A0A443IVG3</accession>
<evidence type="ECO:0000256" key="1">
    <source>
        <dbReference type="ARBA" id="ARBA00005417"/>
    </source>
</evidence>
<evidence type="ECO:0000313" key="7">
    <source>
        <dbReference type="Proteomes" id="UP000285710"/>
    </source>
</evidence>
<dbReference type="InterPro" id="IPR003593">
    <property type="entry name" value="AAA+_ATPase"/>
</dbReference>